<protein>
    <submittedName>
        <fullName evidence="2">Uncharacterized protein</fullName>
    </submittedName>
</protein>
<proteinExistence type="predicted"/>
<sequence>MDVGRLPHVGGEAERGEAGEVLAGGADGVGVAQDAGEAVAPARGAGQLAHQAVAGRVEVAGDLEGEGAAGGEGVGPAGEQVVVAGDPLEGGVAEDEVVGLGGVPGADVGGGEVEVSAAGCGSGVGAGAFQHRGRVVVAGDAGGGPAVGEQDGGVAGAAAEVGDAGRVAGEAGDAGEEVGEGAGAGTGVAQVLGGVPGGGGGGHGSSRSGAGRGLLRGRVPRPAPKYLYIEIVTI</sequence>
<evidence type="ECO:0000313" key="2">
    <source>
        <dbReference type="EMBL" id="GHI33719.1"/>
    </source>
</evidence>
<name>A0ABQ3Q8T9_9ACTN</name>
<feature type="compositionally biased region" description="Gly residues" evidence="1">
    <location>
        <begin position="196"/>
        <end position="214"/>
    </location>
</feature>
<accession>A0ABQ3Q8T9</accession>
<organism evidence="2 3">
    <name type="scientific">Streptomyces daghestanicus</name>
    <dbReference type="NCBI Taxonomy" id="66885"/>
    <lineage>
        <taxon>Bacteria</taxon>
        <taxon>Bacillati</taxon>
        <taxon>Actinomycetota</taxon>
        <taxon>Actinomycetes</taxon>
        <taxon>Kitasatosporales</taxon>
        <taxon>Streptomycetaceae</taxon>
        <taxon>Streptomyces</taxon>
    </lineage>
</organism>
<comment type="caution">
    <text evidence="2">The sequence shown here is derived from an EMBL/GenBank/DDBJ whole genome shotgun (WGS) entry which is preliminary data.</text>
</comment>
<evidence type="ECO:0000256" key="1">
    <source>
        <dbReference type="SAM" id="MobiDB-lite"/>
    </source>
</evidence>
<dbReference type="EMBL" id="BNDX01000016">
    <property type="protein sequence ID" value="GHI33719.1"/>
    <property type="molecule type" value="Genomic_DNA"/>
</dbReference>
<feature type="region of interest" description="Disordered" evidence="1">
    <location>
        <begin position="196"/>
        <end position="216"/>
    </location>
</feature>
<dbReference type="Proteomes" id="UP001052655">
    <property type="component" value="Unassembled WGS sequence"/>
</dbReference>
<gene>
    <name evidence="2" type="ORF">Sdagh_54490</name>
</gene>
<keyword evidence="3" id="KW-1185">Reference proteome</keyword>
<reference evidence="2" key="1">
    <citation type="submission" date="2024-05" db="EMBL/GenBank/DDBJ databases">
        <title>Whole genome shotgun sequence of Streptomyces daghestanicus NBRC 12762.</title>
        <authorList>
            <person name="Komaki H."/>
            <person name="Tamura T."/>
        </authorList>
    </citation>
    <scope>NUCLEOTIDE SEQUENCE</scope>
    <source>
        <strain evidence="2">NBRC 12762</strain>
    </source>
</reference>
<evidence type="ECO:0000313" key="3">
    <source>
        <dbReference type="Proteomes" id="UP001052655"/>
    </source>
</evidence>